<feature type="transmembrane region" description="Helical" evidence="1">
    <location>
        <begin position="9"/>
        <end position="28"/>
    </location>
</feature>
<keyword evidence="1" id="KW-0812">Transmembrane</keyword>
<sequence>MNRLKNKEGIVAIIIAIIHFALWYYFAYVRFDVNNVKSYKYILGLPEWFFYSSIVVSILIILVVIICTNLLLNDEIKEEEK</sequence>
<dbReference type="PANTHER" id="PTHR39174">
    <property type="entry name" value="INNER MEMBRANE PROTEIN-RELATED"/>
    <property type="match status" value="1"/>
</dbReference>
<keyword evidence="1" id="KW-0472">Membrane</keyword>
<name>A0AAW6B4Z7_9BACL</name>
<protein>
    <submittedName>
        <fullName evidence="2">DUF997 family protein</fullName>
    </submittedName>
</protein>
<feature type="transmembrane region" description="Helical" evidence="1">
    <location>
        <begin position="48"/>
        <end position="72"/>
    </location>
</feature>
<proteinExistence type="predicted"/>
<comment type="caution">
    <text evidence="2">The sequence shown here is derived from an EMBL/GenBank/DDBJ whole genome shotgun (WGS) entry which is preliminary data.</text>
</comment>
<dbReference type="Proteomes" id="UP001212217">
    <property type="component" value="Unassembled WGS sequence"/>
</dbReference>
<accession>A0AAW6B4Z7</accession>
<organism evidence="2 3">
    <name type="scientific">Gemella haemolysans</name>
    <dbReference type="NCBI Taxonomy" id="1379"/>
    <lineage>
        <taxon>Bacteria</taxon>
        <taxon>Bacillati</taxon>
        <taxon>Bacillota</taxon>
        <taxon>Bacilli</taxon>
        <taxon>Bacillales</taxon>
        <taxon>Gemellaceae</taxon>
        <taxon>Gemella</taxon>
    </lineage>
</organism>
<dbReference type="RefSeq" id="WP_271987884.1">
    <property type="nucleotide sequence ID" value="NZ_JAQMFS010000094.1"/>
</dbReference>
<dbReference type="PANTHER" id="PTHR39174:SF1">
    <property type="entry name" value="INNER MEMBRANE PROTEIN"/>
    <property type="match status" value="1"/>
</dbReference>
<dbReference type="AlphaFoldDB" id="A0AAW6B4Z7"/>
<keyword evidence="1" id="KW-1133">Transmembrane helix</keyword>
<evidence type="ECO:0000313" key="2">
    <source>
        <dbReference type="EMBL" id="MDB6186683.1"/>
    </source>
</evidence>
<gene>
    <name evidence="2" type="ORF">PNO30_07910</name>
</gene>
<evidence type="ECO:0000313" key="3">
    <source>
        <dbReference type="Proteomes" id="UP001212217"/>
    </source>
</evidence>
<dbReference type="InterPro" id="IPR010398">
    <property type="entry name" value="DUF997"/>
</dbReference>
<evidence type="ECO:0000256" key="1">
    <source>
        <dbReference type="SAM" id="Phobius"/>
    </source>
</evidence>
<dbReference type="EMBL" id="JAQMFS010000094">
    <property type="protein sequence ID" value="MDB6186683.1"/>
    <property type="molecule type" value="Genomic_DNA"/>
</dbReference>
<dbReference type="Pfam" id="PF06196">
    <property type="entry name" value="DUF997"/>
    <property type="match status" value="1"/>
</dbReference>
<reference evidence="2" key="1">
    <citation type="submission" date="2023-08" db="EMBL/GenBank/DDBJ databases">
        <title>Dental plaque isolates bound by oral lectin ZG16B.</title>
        <authorList>
            <person name="Ghosh S."/>
        </authorList>
    </citation>
    <scope>NUCLEOTIDE SEQUENCE</scope>
    <source>
        <strain evidence="2">DP3_5B</strain>
    </source>
</reference>